<feature type="compositionally biased region" description="Basic and acidic residues" evidence="9">
    <location>
        <begin position="108"/>
        <end position="123"/>
    </location>
</feature>
<name>A0A6I8PJT9_ORNAN</name>
<reference evidence="11" key="2">
    <citation type="submission" date="2025-08" db="UniProtKB">
        <authorList>
            <consortium name="Ensembl"/>
        </authorList>
    </citation>
    <scope>IDENTIFICATION</scope>
    <source>
        <strain evidence="11">Glennie</strain>
    </source>
</reference>
<dbReference type="InterPro" id="IPR019479">
    <property type="entry name" value="Peroxiredoxin_C"/>
</dbReference>
<dbReference type="InterPro" id="IPR013766">
    <property type="entry name" value="Thioredoxin_domain"/>
</dbReference>
<dbReference type="InterPro" id="IPR036249">
    <property type="entry name" value="Thioredoxin-like_sf"/>
</dbReference>
<dbReference type="Bgee" id="ENSOANG00000012275">
    <property type="expression patterns" value="Expressed in endometrium and 7 other cell types or tissues"/>
</dbReference>
<evidence type="ECO:0000256" key="7">
    <source>
        <dbReference type="ARBA" id="ARBA00023284"/>
    </source>
</evidence>
<feature type="compositionally biased region" description="Gly residues" evidence="9">
    <location>
        <begin position="138"/>
        <end position="169"/>
    </location>
</feature>
<comment type="catalytic activity">
    <reaction evidence="8">
        <text>a hydroperoxide + [thioredoxin]-dithiol = an alcohol + [thioredoxin]-disulfide + H2O</text>
        <dbReference type="Rhea" id="RHEA:62620"/>
        <dbReference type="Rhea" id="RHEA-COMP:10698"/>
        <dbReference type="Rhea" id="RHEA-COMP:10700"/>
        <dbReference type="ChEBI" id="CHEBI:15377"/>
        <dbReference type="ChEBI" id="CHEBI:29950"/>
        <dbReference type="ChEBI" id="CHEBI:30879"/>
        <dbReference type="ChEBI" id="CHEBI:35924"/>
        <dbReference type="ChEBI" id="CHEBI:50058"/>
        <dbReference type="EC" id="1.11.1.24"/>
    </reaction>
</comment>
<feature type="compositionally biased region" description="Gly residues" evidence="9">
    <location>
        <begin position="1"/>
        <end position="16"/>
    </location>
</feature>
<dbReference type="InParanoid" id="A0A6I8PJT9"/>
<keyword evidence="5" id="KW-0560">Oxidoreductase</keyword>
<evidence type="ECO:0000313" key="12">
    <source>
        <dbReference type="Proteomes" id="UP000002279"/>
    </source>
</evidence>
<feature type="compositionally biased region" description="Gly residues" evidence="9">
    <location>
        <begin position="42"/>
        <end position="94"/>
    </location>
</feature>
<gene>
    <name evidence="11" type="primary">PRDX4</name>
</gene>
<dbReference type="Proteomes" id="UP000002279">
    <property type="component" value="Chromosome 15"/>
</dbReference>
<dbReference type="Gene3D" id="3.40.30.10">
    <property type="entry name" value="Glutaredoxin"/>
    <property type="match status" value="1"/>
</dbReference>
<keyword evidence="4" id="KW-0049">Antioxidant</keyword>
<dbReference type="PROSITE" id="PS51352">
    <property type="entry name" value="THIOREDOXIN_2"/>
    <property type="match status" value="1"/>
</dbReference>
<protein>
    <recommendedName>
        <fullName evidence="2">thioredoxin-dependent peroxiredoxin</fullName>
        <ecNumber evidence="2">1.11.1.24</ecNumber>
    </recommendedName>
</protein>
<feature type="region of interest" description="Disordered" evidence="9">
    <location>
        <begin position="1"/>
        <end position="278"/>
    </location>
</feature>
<dbReference type="InterPro" id="IPR000866">
    <property type="entry name" value="AhpC/TSA"/>
</dbReference>
<dbReference type="EC" id="1.11.1.24" evidence="2"/>
<sequence length="476" mass="48457">MDRGWTGGWPRGLGEGQDGERSGRRGGHKVGGEEGVARRLWGGPGGRGVDGGPGQRVGGGTKGGGRGGGGPEGRTGSGQKVGGEEGWPEGCGEGQEGDGVDGGGWIERWPEGWGEEKEGERGGRGVARRLAVKRGWPEGWGAGQGGKGGGRGGVAGGGGRGGGGLGGLGRSSAEACARDRVDAPRPLGPSQPPNLELGGLHGADGAGPAGPAGPGAGAGAAAGPGGAGAGAGPGDGPRLPLVRRGARVPGPGPPPPPSPRRPPPAPIPRPSQGPDTFVCPTEIIAFGDRIAEFRAINTEVVACSVDSQFTHLAWINTPRKQGGLGPMKIPLLSDLTRQISKDYGVYLEDLGHTLRGLFIIDDKGVLRQITMNDLPVGRSVDETLRLVQAFQYTDKHGEVCPAGWKPGSETASPQIRSLPSGSSQCCGARAAVRGRSRGRIAREDEVPGPRGNETEPVQASWTFPSADWATSDPKRR</sequence>
<feature type="compositionally biased region" description="Pro residues" evidence="9">
    <location>
        <begin position="250"/>
        <end position="271"/>
    </location>
</feature>
<proteinExistence type="inferred from homology"/>
<accession>A0A6I8PJT9</accession>
<evidence type="ECO:0000259" key="10">
    <source>
        <dbReference type="PROSITE" id="PS51352"/>
    </source>
</evidence>
<dbReference type="PANTHER" id="PTHR10681">
    <property type="entry name" value="THIOREDOXIN PEROXIDASE"/>
    <property type="match status" value="1"/>
</dbReference>
<dbReference type="CDD" id="cd03015">
    <property type="entry name" value="PRX_Typ2cys"/>
    <property type="match status" value="1"/>
</dbReference>
<dbReference type="GO" id="GO:0042744">
    <property type="term" value="P:hydrogen peroxide catabolic process"/>
    <property type="evidence" value="ECO:0000318"/>
    <property type="project" value="GO_Central"/>
</dbReference>
<evidence type="ECO:0000256" key="2">
    <source>
        <dbReference type="ARBA" id="ARBA00013017"/>
    </source>
</evidence>
<evidence type="ECO:0000256" key="3">
    <source>
        <dbReference type="ARBA" id="ARBA00022559"/>
    </source>
</evidence>
<reference evidence="11" key="3">
    <citation type="submission" date="2025-09" db="UniProtKB">
        <authorList>
            <consortium name="Ensembl"/>
        </authorList>
    </citation>
    <scope>IDENTIFICATION</scope>
    <source>
        <strain evidence="11">Glennie</strain>
    </source>
</reference>
<evidence type="ECO:0000256" key="6">
    <source>
        <dbReference type="ARBA" id="ARBA00023157"/>
    </source>
</evidence>
<dbReference type="Pfam" id="PF00578">
    <property type="entry name" value="AhpC-TSA"/>
    <property type="match status" value="1"/>
</dbReference>
<dbReference type="AlphaFoldDB" id="A0A6I8PJT9"/>
<dbReference type="PANTHER" id="PTHR10681:SF171">
    <property type="entry name" value="PEROXIREDOXIN 4"/>
    <property type="match status" value="1"/>
</dbReference>
<keyword evidence="6" id="KW-1015">Disulfide bond</keyword>
<keyword evidence="3" id="KW-0575">Peroxidase</keyword>
<dbReference type="GO" id="GO:0005783">
    <property type="term" value="C:endoplasmic reticulum"/>
    <property type="evidence" value="ECO:0000318"/>
    <property type="project" value="GO_Central"/>
</dbReference>
<evidence type="ECO:0000256" key="8">
    <source>
        <dbReference type="ARBA" id="ARBA00049091"/>
    </source>
</evidence>
<evidence type="ECO:0000256" key="5">
    <source>
        <dbReference type="ARBA" id="ARBA00023002"/>
    </source>
</evidence>
<dbReference type="Ensembl" id="ENSOANT00000056751.1">
    <property type="protein sequence ID" value="ENSOANP00000052833.1"/>
    <property type="gene ID" value="ENSOANG00000012275.3"/>
</dbReference>
<feature type="domain" description="Thioredoxin" evidence="10">
    <location>
        <begin position="233"/>
        <end position="392"/>
    </location>
</feature>
<evidence type="ECO:0000256" key="4">
    <source>
        <dbReference type="ARBA" id="ARBA00022862"/>
    </source>
</evidence>
<keyword evidence="12" id="KW-1185">Reference proteome</keyword>
<dbReference type="GO" id="GO:0008379">
    <property type="term" value="F:thioredoxin peroxidase activity"/>
    <property type="evidence" value="ECO:0000318"/>
    <property type="project" value="GO_Central"/>
</dbReference>
<dbReference type="Pfam" id="PF10417">
    <property type="entry name" value="1-cysPrx_C"/>
    <property type="match status" value="1"/>
</dbReference>
<evidence type="ECO:0000256" key="9">
    <source>
        <dbReference type="SAM" id="MobiDB-lite"/>
    </source>
</evidence>
<comment type="similarity">
    <text evidence="1">Belongs to the peroxiredoxin family. AhpC/Prx1 subfamily.</text>
</comment>
<dbReference type="FunFam" id="3.40.30.10:FF:000003">
    <property type="entry name" value="Peroxiredoxin 1"/>
    <property type="match status" value="1"/>
</dbReference>
<dbReference type="GO" id="GO:0006979">
    <property type="term" value="P:response to oxidative stress"/>
    <property type="evidence" value="ECO:0000318"/>
    <property type="project" value="GO_Central"/>
</dbReference>
<feature type="region of interest" description="Disordered" evidence="9">
    <location>
        <begin position="429"/>
        <end position="476"/>
    </location>
</feature>
<keyword evidence="7" id="KW-0676">Redox-active center</keyword>
<dbReference type="InterPro" id="IPR050217">
    <property type="entry name" value="Peroxiredoxin"/>
</dbReference>
<dbReference type="GeneTree" id="ENSGT00940000153430"/>
<evidence type="ECO:0000256" key="1">
    <source>
        <dbReference type="ARBA" id="ARBA00009796"/>
    </source>
</evidence>
<feature type="compositionally biased region" description="Gly residues" evidence="9">
    <location>
        <begin position="199"/>
        <end position="235"/>
    </location>
</feature>
<feature type="compositionally biased region" description="Low complexity" evidence="9">
    <location>
        <begin position="236"/>
        <end position="249"/>
    </location>
</feature>
<evidence type="ECO:0000313" key="11">
    <source>
        <dbReference type="Ensembl" id="ENSOANP00000052833.1"/>
    </source>
</evidence>
<reference evidence="11 12" key="1">
    <citation type="journal article" date="2008" name="Nature">
        <title>Genome analysis of the platypus reveals unique signatures of evolution.</title>
        <authorList>
            <person name="Warren W.C."/>
            <person name="Hillier L.W."/>
            <person name="Marshall Graves J.A."/>
            <person name="Birney E."/>
            <person name="Ponting C.P."/>
            <person name="Grutzner F."/>
            <person name="Belov K."/>
            <person name="Miller W."/>
            <person name="Clarke L."/>
            <person name="Chinwalla A.T."/>
            <person name="Yang S.P."/>
            <person name="Heger A."/>
            <person name="Locke D.P."/>
            <person name="Miethke P."/>
            <person name="Waters P.D."/>
            <person name="Veyrunes F."/>
            <person name="Fulton L."/>
            <person name="Fulton B."/>
            <person name="Graves T."/>
            <person name="Wallis J."/>
            <person name="Puente X.S."/>
            <person name="Lopez-Otin C."/>
            <person name="Ordonez G.R."/>
            <person name="Eichler E.E."/>
            <person name="Chen L."/>
            <person name="Cheng Z."/>
            <person name="Deakin J.E."/>
            <person name="Alsop A."/>
            <person name="Thompson K."/>
            <person name="Kirby P."/>
            <person name="Papenfuss A.T."/>
            <person name="Wakefield M.J."/>
            <person name="Olender T."/>
            <person name="Lancet D."/>
            <person name="Huttley G.A."/>
            <person name="Smit A.F."/>
            <person name="Pask A."/>
            <person name="Temple-Smith P."/>
            <person name="Batzer M.A."/>
            <person name="Walker J.A."/>
            <person name="Konkel M.K."/>
            <person name="Harris R.S."/>
            <person name="Whittington C.M."/>
            <person name="Wong E.S."/>
            <person name="Gemmell N.J."/>
            <person name="Buschiazzo E."/>
            <person name="Vargas Jentzsch I.M."/>
            <person name="Merkel A."/>
            <person name="Schmitz J."/>
            <person name="Zemann A."/>
            <person name="Churakov G."/>
            <person name="Kriegs J.O."/>
            <person name="Brosius J."/>
            <person name="Murchison E.P."/>
            <person name="Sachidanandam R."/>
            <person name="Smith C."/>
            <person name="Hannon G.J."/>
            <person name="Tsend-Ayush E."/>
            <person name="McMillan D."/>
            <person name="Attenborough R."/>
            <person name="Rens W."/>
            <person name="Ferguson-Smith M."/>
            <person name="Lefevre C.M."/>
            <person name="Sharp J.A."/>
            <person name="Nicholas K.R."/>
            <person name="Ray D.A."/>
            <person name="Kube M."/>
            <person name="Reinhardt R."/>
            <person name="Pringle T.H."/>
            <person name="Taylor J."/>
            <person name="Jones R.C."/>
            <person name="Nixon B."/>
            <person name="Dacheux J.L."/>
            <person name="Niwa H."/>
            <person name="Sekita Y."/>
            <person name="Huang X."/>
            <person name="Stark A."/>
            <person name="Kheradpour P."/>
            <person name="Kellis M."/>
            <person name="Flicek P."/>
            <person name="Chen Y."/>
            <person name="Webber C."/>
            <person name="Hardison R."/>
            <person name="Nelson J."/>
            <person name="Hallsworth-Pepin K."/>
            <person name="Delehaunty K."/>
            <person name="Markovic C."/>
            <person name="Minx P."/>
            <person name="Feng Y."/>
            <person name="Kremitzki C."/>
            <person name="Mitreva M."/>
            <person name="Glasscock J."/>
            <person name="Wylie T."/>
            <person name="Wohldmann P."/>
            <person name="Thiru P."/>
            <person name="Nhan M.N."/>
            <person name="Pohl C.S."/>
            <person name="Smith S.M."/>
            <person name="Hou S."/>
            <person name="Nefedov M."/>
            <person name="de Jong P.J."/>
            <person name="Renfree M.B."/>
            <person name="Mardis E.R."/>
            <person name="Wilson R.K."/>
        </authorList>
    </citation>
    <scope>NUCLEOTIDE SEQUENCE [LARGE SCALE GENOMIC DNA]</scope>
    <source>
        <strain evidence="11 12">Glennie</strain>
    </source>
</reference>
<organism evidence="11 12">
    <name type="scientific">Ornithorhynchus anatinus</name>
    <name type="common">Duckbill platypus</name>
    <dbReference type="NCBI Taxonomy" id="9258"/>
    <lineage>
        <taxon>Eukaryota</taxon>
        <taxon>Metazoa</taxon>
        <taxon>Chordata</taxon>
        <taxon>Craniata</taxon>
        <taxon>Vertebrata</taxon>
        <taxon>Euteleostomi</taxon>
        <taxon>Mammalia</taxon>
        <taxon>Monotremata</taxon>
        <taxon>Ornithorhynchidae</taxon>
        <taxon>Ornithorhynchus</taxon>
    </lineage>
</organism>
<dbReference type="SUPFAM" id="SSF52833">
    <property type="entry name" value="Thioredoxin-like"/>
    <property type="match status" value="1"/>
</dbReference>
<dbReference type="GO" id="GO:0045454">
    <property type="term" value="P:cell redox homeostasis"/>
    <property type="evidence" value="ECO:0000318"/>
    <property type="project" value="GO_Central"/>
</dbReference>
<dbReference type="GO" id="GO:0005829">
    <property type="term" value="C:cytosol"/>
    <property type="evidence" value="ECO:0000318"/>
    <property type="project" value="GO_Central"/>
</dbReference>